<dbReference type="SUPFAM" id="SSF53448">
    <property type="entry name" value="Nucleotide-diphospho-sugar transferases"/>
    <property type="match status" value="1"/>
</dbReference>
<dbReference type="PANTHER" id="PTHR21485:SF6">
    <property type="entry name" value="N-ACYLNEURAMINATE CYTIDYLYLTRANSFERASE-RELATED"/>
    <property type="match status" value="1"/>
</dbReference>
<dbReference type="GO" id="GO:0008781">
    <property type="term" value="F:N-acylneuraminate cytidylyltransferase activity"/>
    <property type="evidence" value="ECO:0007669"/>
    <property type="project" value="TreeGrafter"/>
</dbReference>
<dbReference type="OrthoDB" id="9805604at2"/>
<dbReference type="InterPro" id="IPR029044">
    <property type="entry name" value="Nucleotide-diphossugar_trans"/>
</dbReference>
<evidence type="ECO:0000313" key="1">
    <source>
        <dbReference type="EMBL" id="RED54101.1"/>
    </source>
</evidence>
<dbReference type="InterPro" id="IPR050793">
    <property type="entry name" value="CMP-NeuNAc_synthase"/>
</dbReference>
<organism evidence="1 2">
    <name type="scientific">Aestuariispira insulae</name>
    <dbReference type="NCBI Taxonomy" id="1461337"/>
    <lineage>
        <taxon>Bacteria</taxon>
        <taxon>Pseudomonadati</taxon>
        <taxon>Pseudomonadota</taxon>
        <taxon>Alphaproteobacteria</taxon>
        <taxon>Rhodospirillales</taxon>
        <taxon>Kiloniellaceae</taxon>
        <taxon>Aestuariispira</taxon>
    </lineage>
</organism>
<keyword evidence="2" id="KW-1185">Reference proteome</keyword>
<reference evidence="1 2" key="1">
    <citation type="submission" date="2018-07" db="EMBL/GenBank/DDBJ databases">
        <title>Genomic Encyclopedia of Type Strains, Phase III (KMG-III): the genomes of soil and plant-associated and newly described type strains.</title>
        <authorList>
            <person name="Whitman W."/>
        </authorList>
    </citation>
    <scope>NUCLEOTIDE SEQUENCE [LARGE SCALE GENOMIC DNA]</scope>
    <source>
        <strain evidence="1 2">CECT 8488</strain>
    </source>
</reference>
<keyword evidence="1" id="KW-0808">Transferase</keyword>
<dbReference type="InterPro" id="IPR003329">
    <property type="entry name" value="Cytidylyl_trans"/>
</dbReference>
<keyword evidence="1" id="KW-0548">Nucleotidyltransferase</keyword>
<dbReference type="Gene3D" id="3.90.550.10">
    <property type="entry name" value="Spore Coat Polysaccharide Biosynthesis Protein SpsA, Chain A"/>
    <property type="match status" value="1"/>
</dbReference>
<proteinExistence type="predicted"/>
<evidence type="ECO:0000313" key="2">
    <source>
        <dbReference type="Proteomes" id="UP000256845"/>
    </source>
</evidence>
<dbReference type="RefSeq" id="WP_115935184.1">
    <property type="nucleotide sequence ID" value="NZ_QRDW01000001.1"/>
</dbReference>
<dbReference type="Proteomes" id="UP000256845">
    <property type="component" value="Unassembled WGS sequence"/>
</dbReference>
<name>A0A3D9HXK2_9PROT</name>
<gene>
    <name evidence="1" type="ORF">DFP90_101904</name>
</gene>
<dbReference type="Pfam" id="PF02348">
    <property type="entry name" value="CTP_transf_3"/>
    <property type="match status" value="1"/>
</dbReference>
<dbReference type="CDD" id="cd02513">
    <property type="entry name" value="CMP-NeuAc_Synthase"/>
    <property type="match status" value="1"/>
</dbReference>
<sequence length="244" mass="26909">MKRICTICARGGSKGVPVKNLAPVLGRPLIAHTIVQAQESAMFDAIAVSSDSAAILQAAEEYGVELLIRRPDALATDNSAKLPVVKHCVEAAEQKTGMAFDIMVDMDVTSPLRLRKDITGAVALLEDGGCSNVITGAVSRRSPYFNLVERGSDDFVHLSKPLEQAVTRRQDAPRCFDMNASIYVWKRESFFPEPKVFYEDTKLFEMPDDRSLDIDNPLDLEIVSFLMARRMGLETGVVDVTKED</sequence>
<dbReference type="PANTHER" id="PTHR21485">
    <property type="entry name" value="HAD SUPERFAMILY MEMBERS CMAS AND KDSC"/>
    <property type="match status" value="1"/>
</dbReference>
<comment type="caution">
    <text evidence="1">The sequence shown here is derived from an EMBL/GenBank/DDBJ whole genome shotgun (WGS) entry which is preliminary data.</text>
</comment>
<dbReference type="AlphaFoldDB" id="A0A3D9HXK2"/>
<accession>A0A3D9HXK2</accession>
<dbReference type="EMBL" id="QRDW01000001">
    <property type="protein sequence ID" value="RED54101.1"/>
    <property type="molecule type" value="Genomic_DNA"/>
</dbReference>
<protein>
    <submittedName>
        <fullName evidence="1">N-acylneuraminate cytidylyltransferase/CMP-N,N'-diacetyllegionaminic acid synthase</fullName>
    </submittedName>
</protein>